<protein>
    <submittedName>
        <fullName evidence="1">Uncharacterized protein</fullName>
    </submittedName>
</protein>
<dbReference type="Proteomes" id="UP000092884">
    <property type="component" value="Chromosome"/>
</dbReference>
<dbReference type="EMBL" id="CP016503">
    <property type="protein sequence ID" value="ANV98330.1"/>
    <property type="molecule type" value="Genomic_DNA"/>
</dbReference>
<name>A0A1B1U6F8_9HELI</name>
<dbReference type="STRING" id="222136.BBW65_05735"/>
<proteinExistence type="predicted"/>
<dbReference type="AlphaFoldDB" id="A0A1B1U6F8"/>
<gene>
    <name evidence="1" type="ORF">BBW65_05735</name>
</gene>
<dbReference type="KEGG" id="het:BBW65_05735"/>
<evidence type="ECO:0000313" key="1">
    <source>
        <dbReference type="EMBL" id="ANV98330.1"/>
    </source>
</evidence>
<sequence>MRKRFKNTLNNLEILINIDGSVLLRLRNNTAHKNLHTQANTPTLAISAKTITTTIWQIKKQVILVDFMALLLQEGNILILNLISKKQWQRLYKMTIKKIFLGWR</sequence>
<accession>A0A1B1U6F8</accession>
<keyword evidence="2" id="KW-1185">Reference proteome</keyword>
<dbReference type="RefSeq" id="WP_066340914.1">
    <property type="nucleotide sequence ID" value="NZ_CP016503.1"/>
</dbReference>
<reference evidence="2" key="1">
    <citation type="submission" date="2016-07" db="EMBL/GenBank/DDBJ databases">
        <authorList>
            <person name="Florea S."/>
            <person name="Webb J.S."/>
            <person name="Jaromczyk J."/>
            <person name="Schardl C.L."/>
        </authorList>
    </citation>
    <scope>NUCLEOTIDE SEQUENCE [LARGE SCALE GENOMIC DNA]</scope>
    <source>
        <strain evidence="2">MIT 01-6242</strain>
    </source>
</reference>
<evidence type="ECO:0000313" key="2">
    <source>
        <dbReference type="Proteomes" id="UP000092884"/>
    </source>
</evidence>
<organism evidence="1 2">
    <name type="scientific">Helicobacter enhydrae</name>
    <dbReference type="NCBI Taxonomy" id="222136"/>
    <lineage>
        <taxon>Bacteria</taxon>
        <taxon>Pseudomonadati</taxon>
        <taxon>Campylobacterota</taxon>
        <taxon>Epsilonproteobacteria</taxon>
        <taxon>Campylobacterales</taxon>
        <taxon>Helicobacteraceae</taxon>
        <taxon>Helicobacter</taxon>
    </lineage>
</organism>